<dbReference type="EMBL" id="SHDO01000018">
    <property type="protein sequence ID" value="MBX6981547.1"/>
    <property type="molecule type" value="Genomic_DNA"/>
</dbReference>
<dbReference type="Pfam" id="PF00920">
    <property type="entry name" value="ILVD_EDD_N"/>
    <property type="match status" value="1"/>
</dbReference>
<feature type="binding site" evidence="15">
    <location>
        <position position="123"/>
    </location>
    <ligand>
        <name>Mg(2+)</name>
        <dbReference type="ChEBI" id="CHEBI:18420"/>
    </ligand>
</feature>
<evidence type="ECO:0000256" key="11">
    <source>
        <dbReference type="ARBA" id="ARBA00029304"/>
    </source>
</evidence>
<sequence>MPKYRSATTTHGRNMAGARALWRATGMTDADFGKPIIAVVNSFTQFVPGHVHLRDLGKLVAEQIENAGGVAKEFNTIAVDDGIAMGHGGMLYSLPSRELIADSVEYMVNAHCADAMVCISNCDKITPGMLMAALRLNIPVIFVSGGPMEAGKTKLSDQIIKLDLVDAMIQGANPNVSDADSEQIERSACPTCGSCSGMFTANSMNCLTEALGLSQPGNGSLLATHADRETLFINAGKRIVELTKRYYEQDDESALPRNIANKSAFENAMTLDIAMGGSTNTVLHLLAAAQEADIDFTMDDIDRLSRQVPHLCKVAPSTQKYHMEDVHRAGGVIGILGELSRAGLLQENVTNILGLTFQETLAQYDVMLTKDEGVKSMFSAGPAGIRTTKAFSQNCRWPSLDTDRENGCIRSIEHAYSLDGGLAVLSGNIAEDGCIVKTAGVDEGSLTFRGPAKVFESQDDAVEAILGGKVVEGDVVVIRYEGPKGGPGMQEMLYPTSYLKSMGLGKSCALITDGRFSGGSSGLSIGHISPEAASGGLLALVHDGDIIDIDIPNRTMVLDVNESELNQRREAELARGDKAFTPRGRQREVSFALRAYASLATSADKGAVRDKSKLGG</sequence>
<protein>
    <recommendedName>
        <fullName evidence="14 15">Dihydroxy-acid dehydratase</fullName>
        <shortName evidence="15">DAD</shortName>
        <ecNumber evidence="14 15">4.2.1.9</ecNumber>
    </recommendedName>
</protein>
<keyword evidence="7 15" id="KW-0408">Iron</keyword>
<keyword evidence="6 15" id="KW-0460">Magnesium</keyword>
<comment type="similarity">
    <text evidence="2 15">Belongs to the IlvD/Edd family.</text>
</comment>
<dbReference type="PANTHER" id="PTHR43661">
    <property type="entry name" value="D-XYLONATE DEHYDRATASE"/>
    <property type="match status" value="1"/>
</dbReference>
<keyword evidence="8 15" id="KW-0411">Iron-sulfur</keyword>
<evidence type="ECO:0000256" key="15">
    <source>
        <dbReference type="HAMAP-Rule" id="MF_00012"/>
    </source>
</evidence>
<keyword evidence="5 15" id="KW-0479">Metal-binding</keyword>
<evidence type="ECO:0000256" key="1">
    <source>
        <dbReference type="ARBA" id="ARBA00001946"/>
    </source>
</evidence>
<evidence type="ECO:0000256" key="14">
    <source>
        <dbReference type="ARBA" id="ARBA00029490"/>
    </source>
</evidence>
<dbReference type="FunFam" id="3.50.30.80:FF:000001">
    <property type="entry name" value="Dihydroxy-acid dehydratase"/>
    <property type="match status" value="1"/>
</dbReference>
<feature type="binding site" evidence="15">
    <location>
        <position position="81"/>
    </location>
    <ligand>
        <name>Mg(2+)</name>
        <dbReference type="ChEBI" id="CHEBI:18420"/>
    </ligand>
</feature>
<comment type="caution">
    <text evidence="18">The sequence shown here is derived from an EMBL/GenBank/DDBJ whole genome shotgun (WGS) entry which is preliminary data.</text>
</comment>
<dbReference type="InterPro" id="IPR042096">
    <property type="entry name" value="Dihydro-acid_dehy_C"/>
</dbReference>
<dbReference type="GO" id="GO:0009099">
    <property type="term" value="P:L-valine biosynthetic process"/>
    <property type="evidence" value="ECO:0007669"/>
    <property type="project" value="UniProtKB-UniRule"/>
</dbReference>
<feature type="binding site" evidence="15">
    <location>
        <position position="491"/>
    </location>
    <ligand>
        <name>Mg(2+)</name>
        <dbReference type="ChEBI" id="CHEBI:18420"/>
    </ligand>
</feature>
<comment type="catalytic activity">
    <reaction evidence="11">
        <text>(2R)-2,3-dihydroxy-3-methylbutanoate = 3-methyl-2-oxobutanoate + H2O</text>
        <dbReference type="Rhea" id="RHEA:24809"/>
        <dbReference type="ChEBI" id="CHEBI:11851"/>
        <dbReference type="ChEBI" id="CHEBI:15377"/>
        <dbReference type="ChEBI" id="CHEBI:49072"/>
        <dbReference type="EC" id="4.2.1.9"/>
    </reaction>
    <physiologicalReaction direction="left-to-right" evidence="11">
        <dbReference type="Rhea" id="RHEA:24810"/>
    </physiologicalReaction>
</comment>
<keyword evidence="10 15" id="KW-0100">Branched-chain amino acid biosynthesis</keyword>
<evidence type="ECO:0000313" key="18">
    <source>
        <dbReference type="EMBL" id="MBX6981547.1"/>
    </source>
</evidence>
<evidence type="ECO:0000256" key="3">
    <source>
        <dbReference type="ARBA" id="ARBA00022605"/>
    </source>
</evidence>
<dbReference type="NCBIfam" id="NF009103">
    <property type="entry name" value="PRK12448.1"/>
    <property type="match status" value="1"/>
</dbReference>
<evidence type="ECO:0000256" key="4">
    <source>
        <dbReference type="ARBA" id="ARBA00022714"/>
    </source>
</evidence>
<dbReference type="GO" id="GO:0051537">
    <property type="term" value="F:2 iron, 2 sulfur cluster binding"/>
    <property type="evidence" value="ECO:0007669"/>
    <property type="project" value="UniProtKB-UniRule"/>
</dbReference>
<comment type="pathway">
    <text evidence="12 15">Amino-acid biosynthesis; L-valine biosynthesis; L-valine from pyruvate: step 3/4.</text>
</comment>
<comment type="subunit">
    <text evidence="15">Homodimer.</text>
</comment>
<dbReference type="Gene3D" id="3.50.30.80">
    <property type="entry name" value="IlvD/EDD C-terminal domain-like"/>
    <property type="match status" value="1"/>
</dbReference>
<dbReference type="GO" id="GO:0009097">
    <property type="term" value="P:isoleucine biosynthetic process"/>
    <property type="evidence" value="ECO:0007669"/>
    <property type="project" value="UniProtKB-UniRule"/>
</dbReference>
<dbReference type="Proteomes" id="UP000824410">
    <property type="component" value="Unassembled WGS sequence"/>
</dbReference>
<dbReference type="InterPro" id="IPR000581">
    <property type="entry name" value="ILV_EDD_N"/>
</dbReference>
<dbReference type="InterPro" id="IPR020558">
    <property type="entry name" value="DiOHA_6PGluconate_deHydtase_CS"/>
</dbReference>
<comment type="cofactor">
    <cofactor evidence="15">
        <name>[2Fe-2S] cluster</name>
        <dbReference type="ChEBI" id="CHEBI:190135"/>
    </cofactor>
    <text evidence="15">Binds 1 [2Fe-2S] cluster per subunit. This cluster acts as a Lewis acid cofactor.</text>
</comment>
<evidence type="ECO:0000256" key="5">
    <source>
        <dbReference type="ARBA" id="ARBA00022723"/>
    </source>
</evidence>
<comment type="catalytic activity">
    <reaction evidence="15">
        <text>(2R,3R)-2,3-dihydroxy-3-methylpentanoate = (S)-3-methyl-2-oxopentanoate + H2O</text>
        <dbReference type="Rhea" id="RHEA:27694"/>
        <dbReference type="ChEBI" id="CHEBI:15377"/>
        <dbReference type="ChEBI" id="CHEBI:35146"/>
        <dbReference type="ChEBI" id="CHEBI:49258"/>
        <dbReference type="EC" id="4.2.1.9"/>
    </reaction>
</comment>
<comment type="function">
    <text evidence="15">Functions in the biosynthesis of branched-chain amino acids. Catalyzes the dehydration of (2R,3R)-2,3-dihydroxy-3-methylpentanoate (2,3-dihydroxy-3-methylvalerate) into 2-oxo-3-methylpentanoate (2-oxo-3-methylvalerate) and of (2R)-2,3-dihydroxy-3-methylbutanoate (2,3-dihydroxyisovalerate) into 2-oxo-3-methylbutanoate (2-oxoisovalerate), the penultimate precursor to L-isoleucine and L-valine, respectively.</text>
</comment>
<dbReference type="HAMAP" id="MF_00012">
    <property type="entry name" value="IlvD"/>
    <property type="match status" value="1"/>
</dbReference>
<evidence type="ECO:0000256" key="6">
    <source>
        <dbReference type="ARBA" id="ARBA00022842"/>
    </source>
</evidence>
<evidence type="ECO:0000256" key="8">
    <source>
        <dbReference type="ARBA" id="ARBA00023014"/>
    </source>
</evidence>
<evidence type="ECO:0000256" key="9">
    <source>
        <dbReference type="ARBA" id="ARBA00023239"/>
    </source>
</evidence>
<accession>A0A1J0ED31</accession>
<dbReference type="Pfam" id="PF24877">
    <property type="entry name" value="ILV_EDD_C"/>
    <property type="match status" value="1"/>
</dbReference>
<dbReference type="GO" id="GO:0004160">
    <property type="term" value="F:dihydroxy-acid dehydratase activity"/>
    <property type="evidence" value="ECO:0007669"/>
    <property type="project" value="UniProtKB-UniRule"/>
</dbReference>
<comment type="caution">
    <text evidence="15">Lacks conserved residue(s) required for the propagation of feature annotation.</text>
</comment>
<dbReference type="InterPro" id="IPR056740">
    <property type="entry name" value="ILV_EDD_C"/>
</dbReference>
<gene>
    <name evidence="15" type="primary">ilvD</name>
    <name evidence="18" type="ORF">EX242_14965</name>
</gene>
<feature type="binding site" description="via carbamate group" evidence="15">
    <location>
        <position position="124"/>
    </location>
    <ligand>
        <name>Mg(2+)</name>
        <dbReference type="ChEBI" id="CHEBI:18420"/>
    </ligand>
</feature>
<dbReference type="GO" id="GO:0000287">
    <property type="term" value="F:magnesium ion binding"/>
    <property type="evidence" value="ECO:0007669"/>
    <property type="project" value="UniProtKB-UniRule"/>
</dbReference>
<dbReference type="InterPro" id="IPR037237">
    <property type="entry name" value="IlvD/EDD_N"/>
</dbReference>
<comment type="pathway">
    <text evidence="13 15">Amino-acid biosynthesis; L-isoleucine biosynthesis; L-isoleucine from 2-oxobutanoate: step 3/4.</text>
</comment>
<evidence type="ECO:0000256" key="13">
    <source>
        <dbReference type="ARBA" id="ARBA00029437"/>
    </source>
</evidence>
<evidence type="ECO:0000259" key="16">
    <source>
        <dbReference type="Pfam" id="PF00920"/>
    </source>
</evidence>
<name>A0A1J0ED31_PRORE</name>
<keyword evidence="9 15" id="KW-0456">Lyase</keyword>
<dbReference type="SUPFAM" id="SSF143975">
    <property type="entry name" value="IlvD/EDD N-terminal domain-like"/>
    <property type="match status" value="1"/>
</dbReference>
<dbReference type="EC" id="4.2.1.9" evidence="14 15"/>
<proteinExistence type="inferred from homology"/>
<dbReference type="SUPFAM" id="SSF52016">
    <property type="entry name" value="LeuD/IlvD-like"/>
    <property type="match status" value="1"/>
</dbReference>
<dbReference type="OrthoDB" id="9807077at2"/>
<dbReference type="RefSeq" id="WP_042845907.1">
    <property type="nucleotide sequence ID" value="NZ_ABEXNG020000077.1"/>
</dbReference>
<keyword evidence="3 15" id="KW-0028">Amino-acid biosynthesis</keyword>
<dbReference type="InterPro" id="IPR004404">
    <property type="entry name" value="DihydroxyA_deHydtase"/>
</dbReference>
<dbReference type="PROSITE" id="PS00887">
    <property type="entry name" value="ILVD_EDD_2"/>
    <property type="match status" value="1"/>
</dbReference>
<feature type="modified residue" description="N6-carboxylysine" evidence="15">
    <location>
        <position position="124"/>
    </location>
</feature>
<dbReference type="PROSITE" id="PS00886">
    <property type="entry name" value="ILVD_EDD_1"/>
    <property type="match status" value="1"/>
</dbReference>
<evidence type="ECO:0000256" key="2">
    <source>
        <dbReference type="ARBA" id="ARBA00006486"/>
    </source>
</evidence>
<keyword evidence="4 15" id="KW-0001">2Fe-2S</keyword>
<dbReference type="NCBIfam" id="TIGR00110">
    <property type="entry name" value="ilvD"/>
    <property type="match status" value="1"/>
</dbReference>
<comment type="cofactor">
    <cofactor evidence="1 15">
        <name>Mg(2+)</name>
        <dbReference type="ChEBI" id="CHEBI:18420"/>
    </cofactor>
</comment>
<feature type="domain" description="Dihydroxy-acid/6-phosphogluconate dehydratase N-terminal" evidence="16">
    <location>
        <begin position="34"/>
        <end position="359"/>
    </location>
</feature>
<evidence type="ECO:0000259" key="17">
    <source>
        <dbReference type="Pfam" id="PF24877"/>
    </source>
</evidence>
<dbReference type="GO" id="GO:0005829">
    <property type="term" value="C:cytosol"/>
    <property type="evidence" value="ECO:0007669"/>
    <property type="project" value="TreeGrafter"/>
</dbReference>
<evidence type="ECO:0000313" key="19">
    <source>
        <dbReference type="Proteomes" id="UP000824410"/>
    </source>
</evidence>
<dbReference type="PANTHER" id="PTHR43661:SF3">
    <property type="entry name" value="D-XYLONATE DEHYDRATASE YAGF-RELATED"/>
    <property type="match status" value="1"/>
</dbReference>
<evidence type="ECO:0000256" key="12">
    <source>
        <dbReference type="ARBA" id="ARBA00029436"/>
    </source>
</evidence>
<evidence type="ECO:0000256" key="10">
    <source>
        <dbReference type="ARBA" id="ARBA00023304"/>
    </source>
</evidence>
<dbReference type="AlphaFoldDB" id="A0A1J0ED31"/>
<organism evidence="18 19">
    <name type="scientific">Providencia rettgeri</name>
    <dbReference type="NCBI Taxonomy" id="587"/>
    <lineage>
        <taxon>Bacteria</taxon>
        <taxon>Pseudomonadati</taxon>
        <taxon>Pseudomonadota</taxon>
        <taxon>Gammaproteobacteria</taxon>
        <taxon>Enterobacterales</taxon>
        <taxon>Morganellaceae</taxon>
        <taxon>Providencia</taxon>
    </lineage>
</organism>
<evidence type="ECO:0000256" key="7">
    <source>
        <dbReference type="ARBA" id="ARBA00023004"/>
    </source>
</evidence>
<dbReference type="KEGG" id="prg:RB151_042290"/>
<reference evidence="18" key="1">
    <citation type="submission" date="2019-02" db="EMBL/GenBank/DDBJ databases">
        <title>Genomic characterization of isolates from hospital effluents in KZN, South Africa.</title>
        <authorList>
            <person name="Ntshobeni N."/>
            <person name="Allam M."/>
            <person name="Ismail A."/>
            <person name="Amoako D."/>
            <person name="Essack S."/>
            <person name="Chenia H."/>
        </authorList>
    </citation>
    <scope>NUCLEOTIDE SEQUENCE</scope>
    <source>
        <strain evidence="18">AFE97_S1</strain>
    </source>
</reference>
<feature type="active site" description="Proton acceptor" evidence="15">
    <location>
        <position position="517"/>
    </location>
</feature>
<feature type="domain" description="Dihydroxy-acid/6-phosphogluconate dehydratase C-terminal" evidence="17">
    <location>
        <begin position="408"/>
        <end position="607"/>
    </location>
</feature>